<proteinExistence type="predicted"/>
<dbReference type="RefSeq" id="WP_135166353.1">
    <property type="nucleotide sequence ID" value="NZ_SPQS01000018.1"/>
</dbReference>
<keyword evidence="1" id="KW-1188">Viral release from host cell</keyword>
<accession>A0A4Y9NVB6</accession>
<dbReference type="Proteomes" id="UP000297700">
    <property type="component" value="Unassembled WGS sequence"/>
</dbReference>
<organism evidence="3 4">
    <name type="scientific">Bradyrhizobium frederickii</name>
    <dbReference type="NCBI Taxonomy" id="2560054"/>
    <lineage>
        <taxon>Bacteria</taxon>
        <taxon>Pseudomonadati</taxon>
        <taxon>Pseudomonadota</taxon>
        <taxon>Alphaproteobacteria</taxon>
        <taxon>Hyphomicrobiales</taxon>
        <taxon>Nitrobacteraceae</taxon>
        <taxon>Bradyrhizobium</taxon>
    </lineage>
</organism>
<dbReference type="AlphaFoldDB" id="A0A4Y9NVB6"/>
<dbReference type="InterPro" id="IPR027417">
    <property type="entry name" value="P-loop_NTPase"/>
</dbReference>
<dbReference type="EMBL" id="SPQS01000018">
    <property type="protein sequence ID" value="TFV71242.1"/>
    <property type="molecule type" value="Genomic_DNA"/>
</dbReference>
<evidence type="ECO:0000313" key="3">
    <source>
        <dbReference type="EMBL" id="TFV71242.1"/>
    </source>
</evidence>
<feature type="domain" description="Terminase large subunit gp17-like C-terminal" evidence="2">
    <location>
        <begin position="308"/>
        <end position="450"/>
    </location>
</feature>
<gene>
    <name evidence="3" type="ORF">E4K64_27930</name>
</gene>
<dbReference type="InterPro" id="IPR035421">
    <property type="entry name" value="Terminase_6C"/>
</dbReference>
<dbReference type="InterPro" id="IPR006517">
    <property type="entry name" value="Phage_terminase_lsu-like_C"/>
</dbReference>
<dbReference type="Pfam" id="PF17289">
    <property type="entry name" value="Terminase_6C"/>
    <property type="match status" value="1"/>
</dbReference>
<dbReference type="Gene3D" id="3.40.50.300">
    <property type="entry name" value="P-loop containing nucleotide triphosphate hydrolases"/>
    <property type="match status" value="1"/>
</dbReference>
<sequence length="480" mass="53893">MISVIAALLRRDLRYFIHKAFCTVFPGSDYLPNWHIDAIVFQLLQLESGECRRLLINQPPRSLKSLSVSVAYVAWLLGRDPGRRIIVVSYSNELAAELHRQFRMVVEPAWYRDLFPAMRIARDTGSDLVTSAGGGRYATSVGGTLTGRGADLIIVDDPLKAEEALSELARKRVIDWYGGTLVSRLNDKDKGGIVVVMQRLHQEDLAGYLLQAGGWRHLNLPAIAPEDAQIPIGRGKHHTRRAGEVLHAAREDKPVLEQIKAETGSLHFSAQYQQQPIPMEGNLIKREWFRSYQQLPPAAAAGYVVQSWDVAMMTGSGNDYSVCTTWRIVKKDYYLLDVYRGRLQYPDLRRMMIGLAKRHNPTTILIENAGPGMAMLQELQRDLPDGMPRPLGIKPEGSKADRMAAQSFKIEAGQVHLPADASWLDDYLLELLAFPQGRHDDQVDSTSQFLKWASTHHMFDDCVIGVVSVKVERGYDGSYM</sequence>
<dbReference type="Pfam" id="PF03237">
    <property type="entry name" value="Terminase_6N"/>
    <property type="match status" value="1"/>
</dbReference>
<dbReference type="NCBIfam" id="TIGR01630">
    <property type="entry name" value="psiM2_ORF9"/>
    <property type="match status" value="1"/>
</dbReference>
<comment type="caution">
    <text evidence="3">The sequence shown here is derived from an EMBL/GenBank/DDBJ whole genome shotgun (WGS) entry which is preliminary data.</text>
</comment>
<reference evidence="3 4" key="1">
    <citation type="submission" date="2019-03" db="EMBL/GenBank/DDBJ databases">
        <title>Bradyrhizobium strains diversity.</title>
        <authorList>
            <person name="Urquiaga M.C.O."/>
            <person name="Hungria M."/>
            <person name="Delamuta J.R.M."/>
            <person name="Klepa M.S."/>
        </authorList>
    </citation>
    <scope>NUCLEOTIDE SEQUENCE [LARGE SCALE GENOMIC DNA]</scope>
    <source>
        <strain evidence="3 4">CNPSo 3426</strain>
    </source>
</reference>
<evidence type="ECO:0000256" key="1">
    <source>
        <dbReference type="ARBA" id="ARBA00022612"/>
    </source>
</evidence>
<evidence type="ECO:0000313" key="4">
    <source>
        <dbReference type="Proteomes" id="UP000297700"/>
    </source>
</evidence>
<dbReference type="Gene3D" id="3.30.420.240">
    <property type="match status" value="1"/>
</dbReference>
<protein>
    <submittedName>
        <fullName evidence="3">Terminase</fullName>
    </submittedName>
</protein>
<evidence type="ECO:0000259" key="2">
    <source>
        <dbReference type="Pfam" id="PF17289"/>
    </source>
</evidence>
<name>A0A4Y9NVB6_9BRAD</name>